<evidence type="ECO:0000313" key="3">
    <source>
        <dbReference type="Proteomes" id="UP001209540"/>
    </source>
</evidence>
<evidence type="ECO:0000256" key="1">
    <source>
        <dbReference type="SAM" id="MobiDB-lite"/>
    </source>
</evidence>
<accession>A0AAD5PBA2</accession>
<dbReference type="EMBL" id="JAIXMP010000024">
    <property type="protein sequence ID" value="KAI9254501.1"/>
    <property type="molecule type" value="Genomic_DNA"/>
</dbReference>
<dbReference type="AlphaFoldDB" id="A0AAD5PBA2"/>
<reference evidence="2" key="2">
    <citation type="submission" date="2023-02" db="EMBL/GenBank/DDBJ databases">
        <authorList>
            <consortium name="DOE Joint Genome Institute"/>
            <person name="Mondo S.J."/>
            <person name="Chang Y."/>
            <person name="Wang Y."/>
            <person name="Ahrendt S."/>
            <person name="Andreopoulos W."/>
            <person name="Barry K."/>
            <person name="Beard J."/>
            <person name="Benny G.L."/>
            <person name="Blankenship S."/>
            <person name="Bonito G."/>
            <person name="Cuomo C."/>
            <person name="Desiro A."/>
            <person name="Gervers K.A."/>
            <person name="Hundley H."/>
            <person name="Kuo A."/>
            <person name="LaButti K."/>
            <person name="Lang B.F."/>
            <person name="Lipzen A."/>
            <person name="O'Donnell K."/>
            <person name="Pangilinan J."/>
            <person name="Reynolds N."/>
            <person name="Sandor L."/>
            <person name="Smith M.W."/>
            <person name="Tsang A."/>
            <person name="Grigoriev I.V."/>
            <person name="Stajich J.E."/>
            <person name="Spatafora J.W."/>
        </authorList>
    </citation>
    <scope>NUCLEOTIDE SEQUENCE</scope>
    <source>
        <strain evidence="2">RSA 2281</strain>
    </source>
</reference>
<proteinExistence type="predicted"/>
<sequence>MKTAVPPFIPDSKSLNFDAVHEIEEILLEEPPLRTARRNRTTVSDHQPVTREAQQRQTLEYKFLPFDYRKRRMTEERKQHPYSRGYMVISSSSSTTMEDDDIMDEPTLRTSRTISHNNKP</sequence>
<feature type="compositionally biased region" description="Polar residues" evidence="1">
    <location>
        <begin position="108"/>
        <end position="120"/>
    </location>
</feature>
<dbReference type="Proteomes" id="UP001209540">
    <property type="component" value="Unassembled WGS sequence"/>
</dbReference>
<name>A0AAD5PBA2_9FUNG</name>
<reference evidence="2" key="1">
    <citation type="journal article" date="2022" name="IScience">
        <title>Evolution of zygomycete secretomes and the origins of terrestrial fungal ecologies.</title>
        <authorList>
            <person name="Chang Y."/>
            <person name="Wang Y."/>
            <person name="Mondo S."/>
            <person name="Ahrendt S."/>
            <person name="Andreopoulos W."/>
            <person name="Barry K."/>
            <person name="Beard J."/>
            <person name="Benny G.L."/>
            <person name="Blankenship S."/>
            <person name="Bonito G."/>
            <person name="Cuomo C."/>
            <person name="Desiro A."/>
            <person name="Gervers K.A."/>
            <person name="Hundley H."/>
            <person name="Kuo A."/>
            <person name="LaButti K."/>
            <person name="Lang B.F."/>
            <person name="Lipzen A."/>
            <person name="O'Donnell K."/>
            <person name="Pangilinan J."/>
            <person name="Reynolds N."/>
            <person name="Sandor L."/>
            <person name="Smith M.E."/>
            <person name="Tsang A."/>
            <person name="Grigoriev I.V."/>
            <person name="Stajich J.E."/>
            <person name="Spatafora J.W."/>
        </authorList>
    </citation>
    <scope>NUCLEOTIDE SEQUENCE</scope>
    <source>
        <strain evidence="2">RSA 2281</strain>
    </source>
</reference>
<gene>
    <name evidence="2" type="ORF">BDA99DRAFT_159224</name>
</gene>
<evidence type="ECO:0000313" key="2">
    <source>
        <dbReference type="EMBL" id="KAI9254501.1"/>
    </source>
</evidence>
<protein>
    <submittedName>
        <fullName evidence="2">Uncharacterized protein</fullName>
    </submittedName>
</protein>
<comment type="caution">
    <text evidence="2">The sequence shown here is derived from an EMBL/GenBank/DDBJ whole genome shotgun (WGS) entry which is preliminary data.</text>
</comment>
<feature type="region of interest" description="Disordered" evidence="1">
    <location>
        <begin position="74"/>
        <end position="120"/>
    </location>
</feature>
<keyword evidence="3" id="KW-1185">Reference proteome</keyword>
<organism evidence="2 3">
    <name type="scientific">Phascolomyces articulosus</name>
    <dbReference type="NCBI Taxonomy" id="60185"/>
    <lineage>
        <taxon>Eukaryota</taxon>
        <taxon>Fungi</taxon>
        <taxon>Fungi incertae sedis</taxon>
        <taxon>Mucoromycota</taxon>
        <taxon>Mucoromycotina</taxon>
        <taxon>Mucoromycetes</taxon>
        <taxon>Mucorales</taxon>
        <taxon>Lichtheimiaceae</taxon>
        <taxon>Phascolomyces</taxon>
    </lineage>
</organism>